<dbReference type="InterPro" id="IPR029070">
    <property type="entry name" value="Chitinase_insertion_sf"/>
</dbReference>
<feature type="region of interest" description="Disordered" evidence="4">
    <location>
        <begin position="434"/>
        <end position="495"/>
    </location>
</feature>
<feature type="compositionally biased region" description="Basic and acidic residues" evidence="4">
    <location>
        <begin position="434"/>
        <end position="467"/>
    </location>
</feature>
<feature type="compositionally biased region" description="Low complexity" evidence="4">
    <location>
        <begin position="781"/>
        <end position="798"/>
    </location>
</feature>
<comment type="caution">
    <text evidence="6">The sequence shown here is derived from an EMBL/GenBank/DDBJ whole genome shotgun (WGS) entry which is preliminary data.</text>
</comment>
<keyword evidence="2 3" id="KW-0326">Glycosidase</keyword>
<dbReference type="GO" id="GO:0004553">
    <property type="term" value="F:hydrolase activity, hydrolyzing O-glycosyl compounds"/>
    <property type="evidence" value="ECO:0007669"/>
    <property type="project" value="InterPro"/>
</dbReference>
<feature type="region of interest" description="Disordered" evidence="4">
    <location>
        <begin position="768"/>
        <end position="807"/>
    </location>
</feature>
<feature type="region of interest" description="Disordered" evidence="4">
    <location>
        <begin position="512"/>
        <end position="549"/>
    </location>
</feature>
<evidence type="ECO:0000256" key="2">
    <source>
        <dbReference type="ARBA" id="ARBA00023295"/>
    </source>
</evidence>
<feature type="compositionally biased region" description="Basic and acidic residues" evidence="4">
    <location>
        <begin position="24"/>
        <end position="52"/>
    </location>
</feature>
<feature type="domain" description="GH18" evidence="5">
    <location>
        <begin position="1325"/>
        <end position="1680"/>
    </location>
</feature>
<feature type="compositionally biased region" description="Basic and acidic residues" evidence="4">
    <location>
        <begin position="4723"/>
        <end position="4735"/>
    </location>
</feature>
<proteinExistence type="predicted"/>
<dbReference type="InterPro" id="IPR017853">
    <property type="entry name" value="GH"/>
</dbReference>
<evidence type="ECO:0000256" key="4">
    <source>
        <dbReference type="SAM" id="MobiDB-lite"/>
    </source>
</evidence>
<dbReference type="SMART" id="SM00636">
    <property type="entry name" value="Glyco_18"/>
    <property type="match status" value="1"/>
</dbReference>
<accession>K0RFJ1</accession>
<dbReference type="PANTHER" id="PTHR11177:SF333">
    <property type="entry name" value="CHITINASE"/>
    <property type="match status" value="1"/>
</dbReference>
<feature type="compositionally biased region" description="Polar residues" evidence="4">
    <location>
        <begin position="4704"/>
        <end position="4722"/>
    </location>
</feature>
<dbReference type="SUPFAM" id="SSF54556">
    <property type="entry name" value="Chitinase insertion domain"/>
    <property type="match status" value="1"/>
</dbReference>
<organism evidence="6 7">
    <name type="scientific">Thalassiosira oceanica</name>
    <name type="common">Marine diatom</name>
    <dbReference type="NCBI Taxonomy" id="159749"/>
    <lineage>
        <taxon>Eukaryota</taxon>
        <taxon>Sar</taxon>
        <taxon>Stramenopiles</taxon>
        <taxon>Ochrophyta</taxon>
        <taxon>Bacillariophyta</taxon>
        <taxon>Coscinodiscophyceae</taxon>
        <taxon>Thalassiosirophycidae</taxon>
        <taxon>Thalassiosirales</taxon>
        <taxon>Thalassiosiraceae</taxon>
        <taxon>Thalassiosira</taxon>
    </lineage>
</organism>
<keyword evidence="7" id="KW-1185">Reference proteome</keyword>
<protein>
    <recommendedName>
        <fullName evidence="5">GH18 domain-containing protein</fullName>
    </recommendedName>
</protein>
<evidence type="ECO:0000313" key="6">
    <source>
        <dbReference type="EMBL" id="EJK51044.1"/>
    </source>
</evidence>
<reference evidence="6 7" key="1">
    <citation type="journal article" date="2012" name="Genome Biol.">
        <title>Genome and low-iron response of an oceanic diatom adapted to chronic iron limitation.</title>
        <authorList>
            <person name="Lommer M."/>
            <person name="Specht M."/>
            <person name="Roy A.S."/>
            <person name="Kraemer L."/>
            <person name="Andreson R."/>
            <person name="Gutowska M.A."/>
            <person name="Wolf J."/>
            <person name="Bergner S.V."/>
            <person name="Schilhabel M.B."/>
            <person name="Klostermeier U.C."/>
            <person name="Beiko R.G."/>
            <person name="Rosenstiel P."/>
            <person name="Hippler M."/>
            <person name="Laroche J."/>
        </authorList>
    </citation>
    <scope>NUCLEOTIDE SEQUENCE [LARGE SCALE GENOMIC DNA]</scope>
    <source>
        <strain evidence="6 7">CCMP1005</strain>
    </source>
</reference>
<dbReference type="eggNOG" id="KOG2806">
    <property type="taxonomic scope" value="Eukaryota"/>
</dbReference>
<evidence type="ECO:0000259" key="5">
    <source>
        <dbReference type="PROSITE" id="PS51910"/>
    </source>
</evidence>
<feature type="compositionally biased region" description="Basic residues" evidence="4">
    <location>
        <begin position="9"/>
        <end position="23"/>
    </location>
</feature>
<feature type="non-terminal residue" evidence="6">
    <location>
        <position position="1"/>
    </location>
</feature>
<feature type="compositionally biased region" description="Basic and acidic residues" evidence="4">
    <location>
        <begin position="145"/>
        <end position="158"/>
    </location>
</feature>
<gene>
    <name evidence="6" type="ORF">THAOC_29824</name>
</gene>
<dbReference type="GO" id="GO:0008061">
    <property type="term" value="F:chitin binding"/>
    <property type="evidence" value="ECO:0007669"/>
    <property type="project" value="InterPro"/>
</dbReference>
<dbReference type="EMBL" id="AGNL01042324">
    <property type="protein sequence ID" value="EJK51044.1"/>
    <property type="molecule type" value="Genomic_DNA"/>
</dbReference>
<feature type="region of interest" description="Disordered" evidence="4">
    <location>
        <begin position="4704"/>
        <end position="4736"/>
    </location>
</feature>
<feature type="region of interest" description="Disordered" evidence="4">
    <location>
        <begin position="137"/>
        <end position="158"/>
    </location>
</feature>
<dbReference type="InterPro" id="IPR011583">
    <property type="entry name" value="Chitinase_II/V-like_cat"/>
</dbReference>
<feature type="region of interest" description="Disordered" evidence="4">
    <location>
        <begin position="4140"/>
        <end position="4163"/>
    </location>
</feature>
<feature type="compositionally biased region" description="Polar residues" evidence="4">
    <location>
        <begin position="768"/>
        <end position="779"/>
    </location>
</feature>
<sequence length="4773" mass="513568">AALGQARTGKNRWKKLLGGRRRHDRLDSDDLKRHQTEASRERPPWTSEERSRGSFPLPLWIVRRLFDRKSEILVLGGGREDRLTTIVVHYPSDILEGDSPADYERETDRESTKKGRSYLSLVLEKTQVAIRTRQAGGVNNKVKSQQHERRNRSEREKRMGTVTMPCSAALLALSLSLSALLSVARAQQSTHKYKFFCGSSFADIQADTCAQRQWCPSSSDDECLIPGHTCFANTPCDARLIEGVSMPTYSLSQHADYRDPSDKMFCGTSYQEALSTCEAGGEKAIARHCPNTEGCPPGMFCFIDMPCSHFVLTSPDASPLMDVGSIALSPEEMELPDPGDMTSHTFCGPTFAQAAAACSSQTWCRTGTSQECPNGETCFVDVHTVNPDCEINKIAKKEYEAAKAAAAKTPAALSQREQRLRGRHGVPDVHQLQREQAHGNADRQAGQHDAHGEPGEDRADGEADHGQAEQGADSQCPSGSDDECPTAPGGERLKCLSGVTDCKNEMGMRAYGAEEEEGDEKPDKVESRPVSDSKPVVTASDADATIQDDGSVSANAVAEPAEPEYELMGPYDEDMVRVVLYGIDSLTSANLNRWKKLTTNYLEEFYNNYPTQNMLASGEEPDDEIRAGIFDVEFTLSDVKADPVPEHSFDSLVVGEVDKRGLPGGRRNLRSRRGLESKAGARGASGLLRSRALQEDEDVMVMITYTQSTTYRSSLDVINEDVRFVNERPLATAEYRAAYVNYLRGAAFGIFSELEYASRFLYTDFPTASPSGTPSSEPTMSPVVPGQPSQSPVTDAPVTPAPTGGPPTSFPTSNFGCNLCRPGQYGVDAELIFNGEVQRCVQVYNWFLVNDTQGSGSCRAATEEMNSLCCRDGLPTPPQTASEPAPQPTSNSQAEPSNSVQQSQVQTAYPTQDFGCNLCQPGQYGVNADVVLNGVQQSCQEAYQWFLSNHYQGSGDCRGGQAAFSSTCCAGEITEPAEPAPRPAPVASEPVPEVQPRPAPVVQSKPTVTAKPTAILEIPVDENGLPDAASLAETYYCGDSWDSVDRNCDNAQACPSGTAEECPGSQQCIAFTNCGGKFAFVSNPSIEGGGPDADLVRSTFYCGTSMQFLENVCDGATPCPNGPNDCEGDGEKYGCFAFTGCNANVDPGMFVGFLRPPDEDDVNVPLPVVLSDAADTFYCAEDWSTLNGQCVDGIPVGARPCPSGNMLECDDGQGCFAFACNNIVGITPGSSPTSMTGDYTVEDLDVLKNTFFCGVTLDEIDNDCDSAIPCPTGEGCPEGTGCFAFSQCGGVDIGGLVDTFGQTDRPTRAPTVPIEQVCDEANKMSLNVGYWQSWSIYRDEDCQRMNTASFDAAPYTHVIYSFASIDSSYRLEAWDGTYDNEVPLYKEFNTVKQRQPGVKTMIAVGGWTHNDPGPMQKRFSQMASSKTNRQTFAKSVVNFLRTYGFDGLDLDWEYPAIKDRGGKRADYDNYVLMTKEIRNAFNAAPEPFELSVAITLNITKLEMGFDLAGLSEYVDFFNLMAYDLWGSWDPKQTAMAHTDIRMIDEAVEYMAHFIQKSQLVLGLGSYARTYTLADDDCLELGCPFDGPGKSGCEGTDGFLPYFEIADLVTTRQYDTVLYDEDTMSMVMVTDGNRLISYDNTVSFNRKLDYAEENCFLGGMVWAIDMLKDSSNPLSSNNGNSALTGDPSDQSFCGFSYSDVLDGCKQPCPSGDSSQCSPGQQCFANTGCSIDSIGDPPPTKCRLCPDPSTQGIKDWLEIDYSGESTTCGDADMAVVGEFAKGSEECDAAKQALSDQCCYNYPDNPCMLCRTETVFMDLRALAEIDFNGETMTCFDLSKRLSPEENDSGMCMSAQKEHFDACCYNQCTLCEGQGIKWWNEVMFSGGEKEEGEEEAEEEPLNCGELDAKLYADETEAEEDTCREVLSEYKGQCCYDYPDDPCDVCTKGGEKLTLMPNEEIDYEGSTFTCAEVNNFLSPFESSSKQCEEVQGMAIDTCCFDRCSLCGEGARLDRDVLVELEDGEGTCADIESSLFTEKVLESSEECTETRTLNYDACCFEIPSDPCQLCATDQYMHHTTTIDFNDDEMTCKSANNYLMERFDTSSNTCSEAKAVLGETCCYEICNICGEFDLDWDVFVNFEGEDMSCGDFNEFFREEAIVDGSDQCSAVQGEFFDTCCYTSPSTSCQLCKRGDEYFEVNDNVQVDFNGPTTCYEVASFLSRRTEDSEQACSVVQTSLFDECCYEKCNLSEAEGTYPDWGAEVEMDGNTATCLELDTAIKEAAIANESPECQSLKDAFSPTCSYQIPKNACDLCPSNAVSISAKAGWNGKEMMCSDIKSRISSREESDSQVCLSAQQQVGAACCIDQCEVCEKPQKTDPVLTVYHEGATKQCTEVDNYFYEKSILRSSEECSSTRDRLQETCCFETPASPCNLCQKGSEFFDVMGANSVDFMGEKISCSDVSDLMFRREEQDGETCAANRDAYFDACCDSKCSLCEEMGLEAGVKVSFEGRMQTCLELDLSLGPASIEKGSDECSEVVEQFKDDCCYKKPDEPCQICAGENFSTKKDTSVLYLGTETKCDQLSNYLGSREEQQGQACQIATTQHSDTCCYEHCSLCGDGKADWETFVNYNGRAMSCGDFEWVLRGDGVAADDEECGAVKGQFYDTVSPLETLCVFFSQKKQPDNEFLSQCCYEPPEKTCNLCHVDGEWLDVNADLEINVRGSATTCFSLYNSLIVRESASSDKCQDTKDNHAEECCFEKCNMCQFGILDVKASVDMDDGSSVSCVALDQSFSRNAIVEGSQECSAAKNEYAEECCFQIPDDPCRLCSGGAQVSVDGTVDFYGDRMTCGEVGNMLSISEEATSDSCASTRQDFSDQCCFDSCSICPDGYNLNWEVNVEYNRANIACGEFDQIIRANAVQKNTQECGSLQSTYSSACCYNYATAGGGLSPTTTLATITTTGYLSTNLDTSDLSPSQKNDAMEVFENLIKSTLQSQGVLPNDAKVTVVDIDDNGVVAYEIEMQVNDSSIAETARPLQTVSAPLREDTSSLEEVATTAMAEIDNTLSDSDSLKGIAEEIRTEAAGVADSEVAEELANINLTGLSSQGTSLENTGDSTEVSATGTLDTNIDAPDLTIAQKQEAQDVVGNAIQSTLENQGVLPQDSQVTVTDISETGEVSYEVGVAVDSDTIANSVVNAIDGTLSNAATLQTISTEIQQESASSTVTQELANADVSGFELGESTVDTKEGATQVNTDATVNTGIDTSNLSDAEESLAQGVVENTIQATLQQAGVLPEGATVTVLDIDDTTGVAQLQIGSNIENDLVADSVVSALESAVTNPATLQAIEEEIKATQVTTSATVATSLDTSNLSQEQIGIAEKAIGSAITSNLQSAGVLPDDASVEVNSINPAGQAEVGIIVNVDPETIADSIVGALLAALGNQGVQGTINNAIIQGADDTSVPNDALSAATISDFEIGDTTTEMGEDATQVSTSGTANSNLDLSNLNDAQKAEAQEVISNSIESALESAGVLPQEAEVTVTDIDEQTGEVSYDIEVAIESDMVADSVVGAISAATSGSDALEEISAGIRQESTDTTSVAQQLSTTTVTDFSVGEATVTNNEDGATQVNTQATVATNLNAATLSDSQLETAESVVEASIGNALESSGVIPQGSSVNVTNIGDNGEVSVDIEVDIDPVYEETIATSVVSAIDNAVSDSETLDSITDAIKDESSSSQVAENLGNAEVTSFNLGDTEVETVGDSTQITTTGTVATNIDASKLSDSETGYAEEVVATSISNTLQSAGVIPQDATVNVTSIDEATGEAQVEIGVNIDNELVAESVVNSIDNTLSDTQTLNDISNEINQEAKGTSVEEPLSAVSINESTPGETIVRPAESTDVVSSGTIETNLDTSGLSAEQKDEVETVIENSIEQALESEGVLPDDAKVTVTNIDDETGEVSYEININVVDSEIGSELEAIASAIMAEIESILSNAATLKALEGEVKKKSKGTSLEPTLSGINIDSFELGDTSLSVAEGSTIPRGRRALSTVLLTTSGVLNTNIDPSKLSYKQKAEASDMIEDSISKTLESKDVLPSGSKVTVTDLNNKGEVFFTMEVVVGSVPEKEQEAVEPETPKISTLETLTEDIVNLIDETLSSEETQSQIAAGAKKEAEGTSVADELSDVSVENFLQGDTTVEQESSSATGAGPCNLCKAGEISLDTDILFNGVETSCPEIYKFLSTQTEAGSDECNAGKEALQSTCCMKKCDLCSGGGLPDWYAMVNVNDNTMTCLELDGIIVESQIESGSAQCSEVISAAAPSCCYEPPTTPCNMCKTANGFGDVMTSVTVEYGGTTATCGQIFNTLFSREEHESETCSILRQDLASQCCYSKCSLCGDLQVNAAMSVMHDETRLGCSEFDSYIFASNFITEDTDECSQFQQEHGGSCCYDVQCNLCARGNDIWTTKEDAIVPYGGSDVTCGEVANFLYQKAMSQDNVCIAAQENIFNNCCFKQCEMCGEAGATINWAANTIFKGQAMSCTDVYWSLMSDAIEVGHPTCSAIGQVAGDCCYQIPQSQCTLCKDDNAVTYNTRWNKDVTVNGVTKTCGDFNTLLSTQEDDSQTCSLAKDEIFSECCFAGSDTLVAIANDAESDAMCQLCPSDQVGVNQRIIFNNGPTTCKEVYDFLVDNHKESSTTCKSAQVKLREECCMYPDDIDSSIEQFGMNAKNQESGSKTEGEGSVTSDSGLKESDETKKKENPWGTSLDSWTVGINSSTRMCSTLSLSLFSLIGGLMMYY</sequence>
<feature type="compositionally biased region" description="Basic and acidic residues" evidence="4">
    <location>
        <begin position="521"/>
        <end position="531"/>
    </location>
</feature>
<dbReference type="PROSITE" id="PS01095">
    <property type="entry name" value="GH18_1"/>
    <property type="match status" value="1"/>
</dbReference>
<dbReference type="PANTHER" id="PTHR11177">
    <property type="entry name" value="CHITINASE"/>
    <property type="match status" value="1"/>
</dbReference>
<dbReference type="InterPro" id="IPR050314">
    <property type="entry name" value="Glycosyl_Hydrlase_18"/>
</dbReference>
<feature type="region of interest" description="Disordered" evidence="4">
    <location>
        <begin position="1"/>
        <end position="52"/>
    </location>
</feature>
<name>K0RFJ1_THAOC</name>
<keyword evidence="1 3" id="KW-0378">Hydrolase</keyword>
<evidence type="ECO:0000256" key="1">
    <source>
        <dbReference type="ARBA" id="ARBA00022801"/>
    </source>
</evidence>
<dbReference type="SUPFAM" id="SSF51445">
    <property type="entry name" value="(Trans)glycosidases"/>
    <property type="match status" value="1"/>
</dbReference>
<dbReference type="InterPro" id="IPR001223">
    <property type="entry name" value="Glyco_hydro18_cat"/>
</dbReference>
<dbReference type="GO" id="GO:0005975">
    <property type="term" value="P:carbohydrate metabolic process"/>
    <property type="evidence" value="ECO:0007669"/>
    <property type="project" value="InterPro"/>
</dbReference>
<feature type="region of interest" description="Disordered" evidence="4">
    <location>
        <begin position="870"/>
        <end position="905"/>
    </location>
</feature>
<evidence type="ECO:0000256" key="3">
    <source>
        <dbReference type="RuleBase" id="RU000489"/>
    </source>
</evidence>
<feature type="region of interest" description="Disordered" evidence="4">
    <location>
        <begin position="977"/>
        <end position="1006"/>
    </location>
</feature>
<dbReference type="Pfam" id="PF00704">
    <property type="entry name" value="Glyco_hydro_18"/>
    <property type="match status" value="1"/>
</dbReference>
<dbReference type="PROSITE" id="PS51910">
    <property type="entry name" value="GH18_2"/>
    <property type="match status" value="1"/>
</dbReference>
<evidence type="ECO:0000313" key="7">
    <source>
        <dbReference type="Proteomes" id="UP000266841"/>
    </source>
</evidence>
<dbReference type="Gene3D" id="3.10.50.10">
    <property type="match status" value="1"/>
</dbReference>
<dbReference type="Gene3D" id="3.20.20.80">
    <property type="entry name" value="Glycosidases"/>
    <property type="match status" value="1"/>
</dbReference>
<dbReference type="InterPro" id="IPR001579">
    <property type="entry name" value="Glyco_hydro_18_chit_AS"/>
</dbReference>
<dbReference type="OMA" id="VYNGKHD"/>
<dbReference type="Proteomes" id="UP000266841">
    <property type="component" value="Unassembled WGS sequence"/>
</dbReference>
<feature type="compositionally biased region" description="Polar residues" evidence="4">
    <location>
        <begin position="888"/>
        <end position="905"/>
    </location>
</feature>
<dbReference type="OrthoDB" id="73875at2759"/>